<evidence type="ECO:0000313" key="1">
    <source>
        <dbReference type="Proteomes" id="UP000504634"/>
    </source>
</evidence>
<dbReference type="GO" id="GO:0031461">
    <property type="term" value="C:cullin-RING ubiquitin ligase complex"/>
    <property type="evidence" value="ECO:0007669"/>
    <property type="project" value="TreeGrafter"/>
</dbReference>
<dbReference type="GO" id="GO:0031625">
    <property type="term" value="F:ubiquitin protein ligase binding"/>
    <property type="evidence" value="ECO:0007669"/>
    <property type="project" value="TreeGrafter"/>
</dbReference>
<dbReference type="CTD" id="28"/>
<dbReference type="PANTHER" id="PTHR13374">
    <property type="entry name" value="DET1 HOMOLOG DE-ETIOLATED-1 HOMOLOG"/>
    <property type="match status" value="1"/>
</dbReference>
<dbReference type="GeneID" id="115633708"/>
<dbReference type="PANTHER" id="PTHR13374:SF3">
    <property type="entry name" value="DET1 HOMOLOG"/>
    <property type="match status" value="1"/>
</dbReference>
<dbReference type="GO" id="GO:0016567">
    <property type="term" value="P:protein ubiquitination"/>
    <property type="evidence" value="ECO:0007669"/>
    <property type="project" value="TreeGrafter"/>
</dbReference>
<dbReference type="GO" id="GO:0005634">
    <property type="term" value="C:nucleus"/>
    <property type="evidence" value="ECO:0007669"/>
    <property type="project" value="TreeGrafter"/>
</dbReference>
<organism evidence="1 2">
    <name type="scientific">Drosophila lebanonensis</name>
    <name type="common">Fruit fly</name>
    <name type="synonym">Scaptodrosophila lebanonensis</name>
    <dbReference type="NCBI Taxonomy" id="7225"/>
    <lineage>
        <taxon>Eukaryota</taxon>
        <taxon>Metazoa</taxon>
        <taxon>Ecdysozoa</taxon>
        <taxon>Arthropoda</taxon>
        <taxon>Hexapoda</taxon>
        <taxon>Insecta</taxon>
        <taxon>Pterygota</taxon>
        <taxon>Neoptera</taxon>
        <taxon>Endopterygota</taxon>
        <taxon>Diptera</taxon>
        <taxon>Brachycera</taxon>
        <taxon>Muscomorpha</taxon>
        <taxon>Ephydroidea</taxon>
        <taxon>Drosophilidae</taxon>
        <taxon>Scaptodrosophila</taxon>
    </lineage>
</organism>
<dbReference type="GO" id="GO:1990756">
    <property type="term" value="F:ubiquitin-like ligase-substrate adaptor activity"/>
    <property type="evidence" value="ECO:0007669"/>
    <property type="project" value="TreeGrafter"/>
</dbReference>
<dbReference type="RefSeq" id="XP_030387029.1">
    <property type="nucleotide sequence ID" value="XM_030531169.1"/>
</dbReference>
<proteinExistence type="predicted"/>
<dbReference type="GO" id="GO:0032436">
    <property type="term" value="P:positive regulation of proteasomal ubiquitin-dependent protein catabolic process"/>
    <property type="evidence" value="ECO:0007669"/>
    <property type="project" value="TreeGrafter"/>
</dbReference>
<evidence type="ECO:0000313" key="2">
    <source>
        <dbReference type="RefSeq" id="XP_030387029.1"/>
    </source>
</evidence>
<dbReference type="InterPro" id="IPR019138">
    <property type="entry name" value="De-etiolated_protein_1_Det1"/>
</dbReference>
<sequence length="518" mass="59954">MLQNRESVFKHKKKSTPWHFYRSITPNLTVQYVDIPSIYLRKFTPDGSKLIGFSHDQHSLLVYNYKGIAAAGEVLSESGVGNKEWISNDMLRKKLFDQLFHIKFVLNICQDNFARYHLHREFSVFLENGRYVLIAAMLPYAAHALPPSDYLRYPDIYDRVVPYTYLFSVVDLKLGIISDQVILPHDAITMSHNHGVSVYGNTIAILSRLYQCVHIFELVNGVLVRQEQIGPRPRGHMSNIDEDIGPINVNSKLAITHIKQRVLSFLYKQFECDDMMTREQKCVNYQKFYKNFSFIEFMVMEKMQLIDNEFMLLRYEERPGVNDIMESMTPRRLFVFYSISSENVVGVYQEESAKFLNIVLKYNDTFCNVRSFQTGAGPLSSTNQIVRKTIQSLAKSPALLHEAVIRFNQSVPISSQSFTTTPYLNCNLFCYDEKAVSPMERPKICSTSPIQFLDKASGLIAFRLNSQARMPVDLSAPRELCAFIFHPYEPLVISIQKCMHRYTFNVHIYNQSTIVKQY</sequence>
<reference evidence="2" key="1">
    <citation type="submission" date="2025-08" db="UniProtKB">
        <authorList>
            <consortium name="RefSeq"/>
        </authorList>
    </citation>
    <scope>IDENTIFICATION</scope>
    <source>
        <strain evidence="2">11010-0011.00</strain>
        <tissue evidence="2">Whole body</tissue>
    </source>
</reference>
<gene>
    <name evidence="2" type="primary">LOC115633708</name>
</gene>
<keyword evidence="1" id="KW-1185">Reference proteome</keyword>
<dbReference type="Pfam" id="PF09737">
    <property type="entry name" value="Det1"/>
    <property type="match status" value="1"/>
</dbReference>
<protein>
    <submittedName>
        <fullName evidence="2">DET1 homolog isoform X1</fullName>
    </submittedName>
</protein>
<name>A0A6J2UF48_DROLE</name>
<dbReference type="OrthoDB" id="18339at2759"/>
<dbReference type="Proteomes" id="UP000504634">
    <property type="component" value="Unplaced"/>
</dbReference>
<accession>A0A6J2UF48</accession>
<dbReference type="AlphaFoldDB" id="A0A6J2UF48"/>